<sequence length="342" mass="36545">MPARRGNGTNDRQADNRLHRHGRDDFVPRPRFLDILDYVANDRRLDAAEIVAAVPELAEVANVVPVPFRTVTSPGIGFAEWRDLVRLCEQVAGEHPDLAGIVIGHGTATLEETAYALSLTLTVDLPVVIVGSQRPMTALSTDAKLNLVAAVRTAASPASRGRGVLVVLNDEIQGAREVTKTSVTRLQTFRTPDFGVLGHVDGESVRYYRRSERAHAPGTPFDIRTITALPRVDVSYAYADADGTAVRAFRAAGAKGLVAAGLAPGMVPPLEADALAEAVEAGLIVVMSTRAGSGVVPLSTRLRERGILSADNLTPQKARILLSLALTVTQDRGQIADYFAAY</sequence>
<feature type="domain" description="Asparaginase/glutaminase C-terminal" evidence="5">
    <location>
        <begin position="231"/>
        <end position="339"/>
    </location>
</feature>
<comment type="caution">
    <text evidence="6">The sequence shown here is derived from an EMBL/GenBank/DDBJ whole genome shotgun (WGS) entry which is preliminary data.</text>
</comment>
<dbReference type="InterPro" id="IPR037152">
    <property type="entry name" value="L-asparaginase_N_sf"/>
</dbReference>
<keyword evidence="2" id="KW-0378">Hydrolase</keyword>
<dbReference type="SMART" id="SM00870">
    <property type="entry name" value="Asparaginase"/>
    <property type="match status" value="1"/>
</dbReference>
<feature type="domain" description="L-asparaginase N-terminal" evidence="4">
    <location>
        <begin position="44"/>
        <end position="211"/>
    </location>
</feature>
<dbReference type="Pfam" id="PF17763">
    <property type="entry name" value="Asparaginase_C"/>
    <property type="match status" value="1"/>
</dbReference>
<dbReference type="InterPro" id="IPR040919">
    <property type="entry name" value="Asparaginase_C"/>
</dbReference>
<comment type="similarity">
    <text evidence="1">Belongs to the asparaginase 1 family.</text>
</comment>
<name>A0ABW2BFX6_9HYPH</name>
<dbReference type="PIRSF" id="PIRSF001220">
    <property type="entry name" value="L-ASNase_gatD"/>
    <property type="match status" value="1"/>
</dbReference>
<dbReference type="InterPro" id="IPR027474">
    <property type="entry name" value="L-asparaginase_N"/>
</dbReference>
<gene>
    <name evidence="6" type="ORF">ACFQE0_06460</name>
</gene>
<evidence type="ECO:0000256" key="2">
    <source>
        <dbReference type="ARBA" id="ARBA00022801"/>
    </source>
</evidence>
<dbReference type="InterPro" id="IPR006034">
    <property type="entry name" value="Asparaginase/glutaminase-like"/>
</dbReference>
<dbReference type="InterPro" id="IPR036152">
    <property type="entry name" value="Asp/glu_Ase-like_sf"/>
</dbReference>
<reference evidence="7" key="1">
    <citation type="journal article" date="2019" name="Int. J. Syst. Evol. Microbiol.">
        <title>The Global Catalogue of Microorganisms (GCM) 10K type strain sequencing project: providing services to taxonomists for standard genome sequencing and annotation.</title>
        <authorList>
            <consortium name="The Broad Institute Genomics Platform"/>
            <consortium name="The Broad Institute Genome Sequencing Center for Infectious Disease"/>
            <person name="Wu L."/>
            <person name="Ma J."/>
        </authorList>
    </citation>
    <scope>NUCLEOTIDE SEQUENCE [LARGE SCALE GENOMIC DNA]</scope>
    <source>
        <strain evidence="7">CCUG 48316</strain>
    </source>
</reference>
<dbReference type="PRINTS" id="PR00139">
    <property type="entry name" value="ASNGLNASE"/>
</dbReference>
<evidence type="ECO:0000313" key="7">
    <source>
        <dbReference type="Proteomes" id="UP001596292"/>
    </source>
</evidence>
<evidence type="ECO:0000259" key="4">
    <source>
        <dbReference type="Pfam" id="PF00710"/>
    </source>
</evidence>
<accession>A0ABW2BFX6</accession>
<evidence type="ECO:0000259" key="5">
    <source>
        <dbReference type="Pfam" id="PF17763"/>
    </source>
</evidence>
<dbReference type="PANTHER" id="PTHR11707:SF28">
    <property type="entry name" value="60 KDA LYSOPHOSPHOLIPASE"/>
    <property type="match status" value="1"/>
</dbReference>
<keyword evidence="7" id="KW-1185">Reference proteome</keyword>
<feature type="compositionally biased region" description="Basic and acidic residues" evidence="3">
    <location>
        <begin position="12"/>
        <end position="23"/>
    </location>
</feature>
<dbReference type="SUPFAM" id="SSF53774">
    <property type="entry name" value="Glutaminase/Asparaginase"/>
    <property type="match status" value="1"/>
</dbReference>
<dbReference type="Gene3D" id="3.40.50.1170">
    <property type="entry name" value="L-asparaginase, N-terminal domain"/>
    <property type="match status" value="1"/>
</dbReference>
<proteinExistence type="inferred from homology"/>
<protein>
    <submittedName>
        <fullName evidence="6">Asparaginase</fullName>
    </submittedName>
</protein>
<evidence type="ECO:0000256" key="1">
    <source>
        <dbReference type="ARBA" id="ARBA00010518"/>
    </source>
</evidence>
<organism evidence="6 7">
    <name type="scientific">Methylobacterium komagatae</name>
    <dbReference type="NCBI Taxonomy" id="374425"/>
    <lineage>
        <taxon>Bacteria</taxon>
        <taxon>Pseudomonadati</taxon>
        <taxon>Pseudomonadota</taxon>
        <taxon>Alphaproteobacteria</taxon>
        <taxon>Hyphomicrobiales</taxon>
        <taxon>Methylobacteriaceae</taxon>
        <taxon>Methylobacterium</taxon>
    </lineage>
</organism>
<dbReference type="EMBL" id="JBHSWN010000001">
    <property type="protein sequence ID" value="MFC6789298.1"/>
    <property type="molecule type" value="Genomic_DNA"/>
</dbReference>
<dbReference type="RefSeq" id="WP_378968145.1">
    <property type="nucleotide sequence ID" value="NZ_JBHSWN010000001.1"/>
</dbReference>
<dbReference type="InterPro" id="IPR027473">
    <property type="entry name" value="L-asparaginase_C"/>
</dbReference>
<feature type="region of interest" description="Disordered" evidence="3">
    <location>
        <begin position="1"/>
        <end position="23"/>
    </location>
</feature>
<dbReference type="PANTHER" id="PTHR11707">
    <property type="entry name" value="L-ASPARAGINASE"/>
    <property type="match status" value="1"/>
</dbReference>
<dbReference type="Gene3D" id="3.40.50.40">
    <property type="match status" value="1"/>
</dbReference>
<dbReference type="PROSITE" id="PS51732">
    <property type="entry name" value="ASN_GLN_ASE_3"/>
    <property type="match status" value="1"/>
</dbReference>
<dbReference type="CDD" id="cd08964">
    <property type="entry name" value="L-asparaginase_II"/>
    <property type="match status" value="1"/>
</dbReference>
<dbReference type="Proteomes" id="UP001596292">
    <property type="component" value="Unassembled WGS sequence"/>
</dbReference>
<dbReference type="InterPro" id="IPR004550">
    <property type="entry name" value="AsnASE_II"/>
</dbReference>
<dbReference type="Pfam" id="PF00710">
    <property type="entry name" value="Asparaginase"/>
    <property type="match status" value="1"/>
</dbReference>
<evidence type="ECO:0000313" key="6">
    <source>
        <dbReference type="EMBL" id="MFC6789298.1"/>
    </source>
</evidence>
<evidence type="ECO:0000256" key="3">
    <source>
        <dbReference type="SAM" id="MobiDB-lite"/>
    </source>
</evidence>
<dbReference type="PIRSF" id="PIRSF500176">
    <property type="entry name" value="L_ASNase"/>
    <property type="match status" value="1"/>
</dbReference>